<reference evidence="1" key="1">
    <citation type="submission" date="2024-02" db="EMBL/GenBank/DDBJ databases">
        <title>Tomenella chthoni gen. nov. sp. nov., a member of the family Jonesiaceae isolated from bat guano.</title>
        <authorList>
            <person name="Miller S.L."/>
            <person name="King J."/>
            <person name="Sankaranarayanan K."/>
            <person name="Lawson P.A."/>
        </authorList>
    </citation>
    <scope>NUCLEOTIDE SEQUENCE</scope>
    <source>
        <strain evidence="1">BS-20</strain>
    </source>
</reference>
<gene>
    <name evidence="1" type="ORF">V5R04_05555</name>
</gene>
<protein>
    <submittedName>
        <fullName evidence="1">Uncharacterized protein</fullName>
    </submittedName>
</protein>
<dbReference type="EMBL" id="CP146203">
    <property type="protein sequence ID" value="XBH22687.1"/>
    <property type="molecule type" value="Genomic_DNA"/>
</dbReference>
<name>A0AAU7DX25_9MICO</name>
<dbReference type="AlphaFoldDB" id="A0AAU7DX25"/>
<proteinExistence type="predicted"/>
<accession>A0AAU7DX25</accession>
<sequence length="280" mass="30385">MSSSTSPLPRPFRSDDPGAILPRSASVALWLPQVSSQPFLTSQALSSIYQQDEPHTMTGSPHSLEELFSLCSGQIVAACAAFPVPGDVASAPFLATDAAVEAEEAVLFRLARPAILDPNQAPNAMWAMVPEITEFGSHIERGYLVRWQLLGIEPWEHQILGTAGSLADAAQHLRSGLIYATEALTSLDVAKWREEHSELIELLRDPVELTGFVPNNLSPRQTHVLQQSARLRAIVDLARLDEGGAINTWQADQRLGALREIDGVARRAMTAATLFSGLVH</sequence>
<organism evidence="1">
    <name type="scientific">Jonesiaceae bacterium BS-20</name>
    <dbReference type="NCBI Taxonomy" id="3120821"/>
    <lineage>
        <taxon>Bacteria</taxon>
        <taxon>Bacillati</taxon>
        <taxon>Actinomycetota</taxon>
        <taxon>Actinomycetes</taxon>
        <taxon>Micrococcales</taxon>
        <taxon>Jonesiaceae</taxon>
    </lineage>
</organism>
<evidence type="ECO:0000313" key="1">
    <source>
        <dbReference type="EMBL" id="XBH22687.1"/>
    </source>
</evidence>